<dbReference type="EMBL" id="BJYT01000004">
    <property type="protein sequence ID" value="GEO08808.1"/>
    <property type="molecule type" value="Genomic_DNA"/>
</dbReference>
<dbReference type="SUPFAM" id="SSF54909">
    <property type="entry name" value="Dimeric alpha+beta barrel"/>
    <property type="match status" value="2"/>
</dbReference>
<comment type="caution">
    <text evidence="4">The sequence shown here is derived from an EMBL/GenBank/DDBJ whole genome shotgun (WGS) entry which is preliminary data.</text>
</comment>
<evidence type="ECO:0000256" key="2">
    <source>
        <dbReference type="SAM" id="SignalP"/>
    </source>
</evidence>
<sequence length="264" mass="29714">MKKLFSAILILSVFFIACSSSKKSASVTPETVLRPTPVYEMRTYFAAPGKLDDLSARFRNNTTRIFSKHGMTNVGYWIPTENPENKLVYVLSYPSREAREASWKAFGSDPEWQAVAKASEANGKLVAKVESVYMQETDYSPSVKAEAKSPNRTFELRTYTSSAGNLQNLHERFRSHTKKLFEKHGIANIVYWQPMPKADGTKSDMLVYIIAHKDRATADASWKAFREDPEWVKVKAASEVKGGGSLTTKVESVFMMPTDYSPIK</sequence>
<comment type="similarity">
    <text evidence="1">Belongs to the NipSnap family.</text>
</comment>
<feature type="signal peptide" evidence="2">
    <location>
        <begin position="1"/>
        <end position="24"/>
    </location>
</feature>
<evidence type="ECO:0000313" key="5">
    <source>
        <dbReference type="Proteomes" id="UP000321513"/>
    </source>
</evidence>
<evidence type="ECO:0000256" key="1">
    <source>
        <dbReference type="ARBA" id="ARBA00005291"/>
    </source>
</evidence>
<dbReference type="AlphaFoldDB" id="A0A512BA34"/>
<evidence type="ECO:0000313" key="4">
    <source>
        <dbReference type="EMBL" id="GEO08808.1"/>
    </source>
</evidence>
<dbReference type="Pfam" id="PF07978">
    <property type="entry name" value="NIPSNAP"/>
    <property type="match status" value="2"/>
</dbReference>
<accession>A0A512BA34</accession>
<evidence type="ECO:0000259" key="3">
    <source>
        <dbReference type="Pfam" id="PF07978"/>
    </source>
</evidence>
<feature type="domain" description="NIPSNAP" evidence="3">
    <location>
        <begin position="39"/>
        <end position="141"/>
    </location>
</feature>
<dbReference type="PROSITE" id="PS51257">
    <property type="entry name" value="PROKAR_LIPOPROTEIN"/>
    <property type="match status" value="1"/>
</dbReference>
<dbReference type="InterPro" id="IPR012577">
    <property type="entry name" value="NIPSNAP"/>
</dbReference>
<dbReference type="PANTHER" id="PTHR21017">
    <property type="entry name" value="NIPSNAP-RELATED"/>
    <property type="match status" value="1"/>
</dbReference>
<name>A0A512BA34_9BACT</name>
<dbReference type="OrthoDB" id="9809695at2"/>
<dbReference type="PANTHER" id="PTHR21017:SF17">
    <property type="entry name" value="PROTEIN NIPSNAP"/>
    <property type="match status" value="1"/>
</dbReference>
<dbReference type="Proteomes" id="UP000321513">
    <property type="component" value="Unassembled WGS sequence"/>
</dbReference>
<dbReference type="Gene3D" id="3.30.70.100">
    <property type="match status" value="2"/>
</dbReference>
<keyword evidence="5" id="KW-1185">Reference proteome</keyword>
<gene>
    <name evidence="4" type="ORF">SAE01_13040</name>
</gene>
<organism evidence="4 5">
    <name type="scientific">Segetibacter aerophilus</name>
    <dbReference type="NCBI Taxonomy" id="670293"/>
    <lineage>
        <taxon>Bacteria</taxon>
        <taxon>Pseudomonadati</taxon>
        <taxon>Bacteroidota</taxon>
        <taxon>Chitinophagia</taxon>
        <taxon>Chitinophagales</taxon>
        <taxon>Chitinophagaceae</taxon>
        <taxon>Segetibacter</taxon>
    </lineage>
</organism>
<reference evidence="4 5" key="1">
    <citation type="submission" date="2019-07" db="EMBL/GenBank/DDBJ databases">
        <title>Whole genome shotgun sequence of Segetibacter aerophilus NBRC 106135.</title>
        <authorList>
            <person name="Hosoyama A."/>
            <person name="Uohara A."/>
            <person name="Ohji S."/>
            <person name="Ichikawa N."/>
        </authorList>
    </citation>
    <scope>NUCLEOTIDE SEQUENCE [LARGE SCALE GENOMIC DNA]</scope>
    <source>
        <strain evidence="4 5">NBRC 106135</strain>
    </source>
</reference>
<dbReference type="InterPro" id="IPR051557">
    <property type="entry name" value="NipSnap_domain"/>
</dbReference>
<keyword evidence="2" id="KW-0732">Signal</keyword>
<dbReference type="InterPro" id="IPR011008">
    <property type="entry name" value="Dimeric_a/b-barrel"/>
</dbReference>
<feature type="domain" description="NIPSNAP" evidence="3">
    <location>
        <begin position="154"/>
        <end position="262"/>
    </location>
</feature>
<feature type="chain" id="PRO_5021832823" description="NIPSNAP domain-containing protein" evidence="2">
    <location>
        <begin position="25"/>
        <end position="264"/>
    </location>
</feature>
<protein>
    <recommendedName>
        <fullName evidence="3">NIPSNAP domain-containing protein</fullName>
    </recommendedName>
</protein>
<dbReference type="RefSeq" id="WP_147202874.1">
    <property type="nucleotide sequence ID" value="NZ_BJYT01000004.1"/>
</dbReference>
<proteinExistence type="inferred from homology"/>